<dbReference type="EMBL" id="AUZY01010661">
    <property type="protein sequence ID" value="EQD37687.1"/>
    <property type="molecule type" value="Genomic_DNA"/>
</dbReference>
<dbReference type="CDD" id="cd01130">
    <property type="entry name" value="VirB11-like_ATPase"/>
    <property type="match status" value="1"/>
</dbReference>
<feature type="non-terminal residue" evidence="5">
    <location>
        <position position="1"/>
    </location>
</feature>
<evidence type="ECO:0000259" key="4">
    <source>
        <dbReference type="Pfam" id="PF23989"/>
    </source>
</evidence>
<feature type="region of interest" description="Disordered" evidence="2">
    <location>
        <begin position="13"/>
        <end position="36"/>
    </location>
</feature>
<evidence type="ECO:0000313" key="5">
    <source>
        <dbReference type="EMBL" id="EQD37687.1"/>
    </source>
</evidence>
<protein>
    <submittedName>
        <fullName evidence="5">Type II secretion system protein E</fullName>
    </submittedName>
</protein>
<feature type="domain" description="Bacterial type II secretion system protein E" evidence="3">
    <location>
        <begin position="1"/>
        <end position="116"/>
    </location>
</feature>
<evidence type="ECO:0000256" key="1">
    <source>
        <dbReference type="ARBA" id="ARBA00006611"/>
    </source>
</evidence>
<dbReference type="Gene3D" id="3.40.50.300">
    <property type="entry name" value="P-loop containing nucleotide triphosphate hydrolases"/>
    <property type="match status" value="1"/>
</dbReference>
<evidence type="ECO:0000259" key="3">
    <source>
        <dbReference type="Pfam" id="PF00437"/>
    </source>
</evidence>
<dbReference type="InterPro" id="IPR001482">
    <property type="entry name" value="T2SS/T4SS_dom"/>
</dbReference>
<reference evidence="5" key="2">
    <citation type="journal article" date="2014" name="ISME J.">
        <title>Microbial stratification in low pH oxic and suboxic macroscopic growths along an acid mine drainage.</title>
        <authorList>
            <person name="Mendez-Garcia C."/>
            <person name="Mesa V."/>
            <person name="Sprenger R.R."/>
            <person name="Richter M."/>
            <person name="Diez M.S."/>
            <person name="Solano J."/>
            <person name="Bargiela R."/>
            <person name="Golyshina O.V."/>
            <person name="Manteca A."/>
            <person name="Ramos J.L."/>
            <person name="Gallego J.R."/>
            <person name="Llorente I."/>
            <person name="Martins Dos Santos V.A."/>
            <person name="Jensen O.N."/>
            <person name="Pelaez A.I."/>
            <person name="Sanchez J."/>
            <person name="Ferrer M."/>
        </authorList>
    </citation>
    <scope>NUCLEOTIDE SEQUENCE</scope>
</reference>
<dbReference type="InterPro" id="IPR050921">
    <property type="entry name" value="T4SS_GSP_E_ATPase"/>
</dbReference>
<gene>
    <name evidence="5" type="ORF">B1B_16029</name>
</gene>
<dbReference type="SUPFAM" id="SSF52540">
    <property type="entry name" value="P-loop containing nucleoside triphosphate hydrolases"/>
    <property type="match status" value="1"/>
</dbReference>
<evidence type="ECO:0000256" key="2">
    <source>
        <dbReference type="SAM" id="MobiDB-lite"/>
    </source>
</evidence>
<reference evidence="5" key="1">
    <citation type="submission" date="2013-08" db="EMBL/GenBank/DDBJ databases">
        <authorList>
            <person name="Mendez C."/>
            <person name="Richter M."/>
            <person name="Ferrer M."/>
            <person name="Sanchez J."/>
        </authorList>
    </citation>
    <scope>NUCLEOTIDE SEQUENCE</scope>
</reference>
<dbReference type="InterPro" id="IPR027417">
    <property type="entry name" value="P-loop_NTPase"/>
</dbReference>
<name>T0Z0I2_9ZZZZ</name>
<accession>T0Z0I2</accession>
<dbReference type="PANTHER" id="PTHR30486">
    <property type="entry name" value="TWITCHING MOTILITY PROTEIN PILT"/>
    <property type="match status" value="1"/>
</dbReference>
<comment type="similarity">
    <text evidence="1">Belongs to the GSP E family.</text>
</comment>
<organism evidence="5">
    <name type="scientific">mine drainage metagenome</name>
    <dbReference type="NCBI Taxonomy" id="410659"/>
    <lineage>
        <taxon>unclassified sequences</taxon>
        <taxon>metagenomes</taxon>
        <taxon>ecological metagenomes</taxon>
    </lineage>
</organism>
<sequence>IVSIEDTREVNLPHENWIPGATRSGTGDRGPDGKTAGEVDMFDLVRAALRQRPNYIIVGEVRGKETYTMFQAMATGHTTYSTMHADSVKSMVNRLENPPINTPRILLSALNNVIIQIQARTEKGVVRRLKQVLEIVGFEPETNELITNTVYEWDPATDGFVFKGHSFLFDKITELRNFTTDEMDEEFQHRVEVIRYLVQRRTTDYRQLWRIVAQYYKDPAEVVARIRAAPVLPAPEA</sequence>
<dbReference type="InterPro" id="IPR056571">
    <property type="entry name" value="PilB3-like_C"/>
</dbReference>
<dbReference type="GO" id="GO:0016887">
    <property type="term" value="F:ATP hydrolysis activity"/>
    <property type="evidence" value="ECO:0007669"/>
    <property type="project" value="InterPro"/>
</dbReference>
<dbReference type="Pfam" id="PF23989">
    <property type="entry name" value="PilB3_C"/>
    <property type="match status" value="1"/>
</dbReference>
<dbReference type="PANTHER" id="PTHR30486:SF6">
    <property type="entry name" value="TYPE IV PILUS RETRACTATION ATPASE PILT"/>
    <property type="match status" value="1"/>
</dbReference>
<dbReference type="Pfam" id="PF00437">
    <property type="entry name" value="T2SSE"/>
    <property type="match status" value="1"/>
</dbReference>
<proteinExistence type="inferred from homology"/>
<dbReference type="AlphaFoldDB" id="T0Z0I2"/>
<feature type="domain" description="PilB3-like C-terminal" evidence="4">
    <location>
        <begin position="157"/>
        <end position="228"/>
    </location>
</feature>
<comment type="caution">
    <text evidence="5">The sequence shown here is derived from an EMBL/GenBank/DDBJ whole genome shotgun (WGS) entry which is preliminary data.</text>
</comment>